<accession>A0A6J5MFS5</accession>
<proteinExistence type="predicted"/>
<dbReference type="InterPro" id="IPR056908">
    <property type="entry name" value="Gp80-like"/>
</dbReference>
<organism evidence="1">
    <name type="scientific">uncultured Caudovirales phage</name>
    <dbReference type="NCBI Taxonomy" id="2100421"/>
    <lineage>
        <taxon>Viruses</taxon>
        <taxon>Duplodnaviria</taxon>
        <taxon>Heunggongvirae</taxon>
        <taxon>Uroviricota</taxon>
        <taxon>Caudoviricetes</taxon>
        <taxon>Peduoviridae</taxon>
        <taxon>Maltschvirus</taxon>
        <taxon>Maltschvirus maltsch</taxon>
    </lineage>
</organism>
<gene>
    <name evidence="1" type="ORF">UFOVP454_5</name>
</gene>
<dbReference type="Pfam" id="PF23140">
    <property type="entry name" value="Gp80"/>
    <property type="match status" value="1"/>
</dbReference>
<evidence type="ECO:0000313" key="1">
    <source>
        <dbReference type="EMBL" id="CAB4143980.1"/>
    </source>
</evidence>
<reference evidence="1" key="1">
    <citation type="submission" date="2020-04" db="EMBL/GenBank/DDBJ databases">
        <authorList>
            <person name="Chiriac C."/>
            <person name="Salcher M."/>
            <person name="Ghai R."/>
            <person name="Kavagutti S V."/>
        </authorList>
    </citation>
    <scope>NUCLEOTIDE SEQUENCE</scope>
</reference>
<name>A0A6J5MFS5_9CAUD</name>
<dbReference type="EMBL" id="LR796440">
    <property type="protein sequence ID" value="CAB4143980.1"/>
    <property type="molecule type" value="Genomic_DNA"/>
</dbReference>
<protein>
    <submittedName>
        <fullName evidence="1">Uncharacterized protein</fullName>
    </submittedName>
</protein>
<sequence length="130" mass="13176">MAALSDYAEKLLLDWAMTTGSATRPTSWHVALYTAAPSDSGGGTEVSTGGYSRQSVTFGAASSPGGTTSNTNAVSFTASGANYGTVTHIGIFDNSTGGNLLWQGALTASKTVNDGDTLEFSIGNIDLTLA</sequence>